<reference evidence="3 4" key="1">
    <citation type="submission" date="2015-07" db="EMBL/GenBank/DDBJ databases">
        <title>The genome of Dufourea novaeangliae.</title>
        <authorList>
            <person name="Pan H."/>
            <person name="Kapheim K."/>
        </authorList>
    </citation>
    <scope>NUCLEOTIDE SEQUENCE [LARGE SCALE GENOMIC DNA]</scope>
    <source>
        <strain evidence="3">0120121106</strain>
        <tissue evidence="3">Whole body</tissue>
    </source>
</reference>
<keyword evidence="4" id="KW-1185">Reference proteome</keyword>
<comment type="subcellular location">
    <subcellularLocation>
        <location evidence="1">Nucleus</location>
    </subcellularLocation>
</comment>
<dbReference type="Gene3D" id="3.30.420.10">
    <property type="entry name" value="Ribonuclease H-like superfamily/Ribonuclease H"/>
    <property type="match status" value="1"/>
</dbReference>
<dbReference type="PANTHER" id="PTHR47326">
    <property type="entry name" value="TRANSPOSABLE ELEMENT TC3 TRANSPOSASE-LIKE PROTEIN"/>
    <property type="match status" value="1"/>
</dbReference>
<dbReference type="OrthoDB" id="7615605at2759"/>
<dbReference type="Pfam" id="PF16087">
    <property type="entry name" value="DUF4817"/>
    <property type="match status" value="1"/>
</dbReference>
<dbReference type="GO" id="GO:0003676">
    <property type="term" value="F:nucleic acid binding"/>
    <property type="evidence" value="ECO:0007669"/>
    <property type="project" value="InterPro"/>
</dbReference>
<evidence type="ECO:0000256" key="1">
    <source>
        <dbReference type="ARBA" id="ARBA00004123"/>
    </source>
</evidence>
<dbReference type="GO" id="GO:0005634">
    <property type="term" value="C:nucleus"/>
    <property type="evidence" value="ECO:0007669"/>
    <property type="project" value="UniProtKB-SubCell"/>
</dbReference>
<evidence type="ECO:0000313" key="3">
    <source>
        <dbReference type="EMBL" id="KZC13183.1"/>
    </source>
</evidence>
<evidence type="ECO:0000259" key="2">
    <source>
        <dbReference type="Pfam" id="PF16087"/>
    </source>
</evidence>
<dbReference type="STRING" id="178035.A0A154PMW6"/>
<accession>A0A154PMW6</accession>
<name>A0A154PMW6_DUFNO</name>
<organism evidence="3 4">
    <name type="scientific">Dufourea novaeangliae</name>
    <name type="common">Sweat bee</name>
    <dbReference type="NCBI Taxonomy" id="178035"/>
    <lineage>
        <taxon>Eukaryota</taxon>
        <taxon>Metazoa</taxon>
        <taxon>Ecdysozoa</taxon>
        <taxon>Arthropoda</taxon>
        <taxon>Hexapoda</taxon>
        <taxon>Insecta</taxon>
        <taxon>Pterygota</taxon>
        <taxon>Neoptera</taxon>
        <taxon>Endopterygota</taxon>
        <taxon>Hymenoptera</taxon>
        <taxon>Apocrita</taxon>
        <taxon>Aculeata</taxon>
        <taxon>Apoidea</taxon>
        <taxon>Anthophila</taxon>
        <taxon>Halictidae</taxon>
        <taxon>Rophitinae</taxon>
        <taxon>Dufourea</taxon>
    </lineage>
</organism>
<feature type="domain" description="DUF4817" evidence="2">
    <location>
        <begin position="5"/>
        <end position="59"/>
    </location>
</feature>
<evidence type="ECO:0000313" key="4">
    <source>
        <dbReference type="Proteomes" id="UP000076502"/>
    </source>
</evidence>
<dbReference type="EMBL" id="KQ434992">
    <property type="protein sequence ID" value="KZC13183.1"/>
    <property type="molecule type" value="Genomic_DNA"/>
</dbReference>
<dbReference type="InterPro" id="IPR009057">
    <property type="entry name" value="Homeodomain-like_sf"/>
</dbReference>
<proteinExistence type="predicted"/>
<protein>
    <recommendedName>
        <fullName evidence="2">DUF4817 domain-containing protein</fullName>
    </recommendedName>
</protein>
<gene>
    <name evidence="3" type="ORF">WN55_05516</name>
</gene>
<dbReference type="InterPro" id="IPR032135">
    <property type="entry name" value="DUF4817"/>
</dbReference>
<dbReference type="Proteomes" id="UP000076502">
    <property type="component" value="Unassembled WGS sequence"/>
</dbReference>
<dbReference type="SUPFAM" id="SSF46689">
    <property type="entry name" value="Homeodomain-like"/>
    <property type="match status" value="1"/>
</dbReference>
<dbReference type="OMA" id="FAGWIHE"/>
<dbReference type="PANTHER" id="PTHR47326:SF1">
    <property type="entry name" value="HTH PSQ-TYPE DOMAIN-CONTAINING PROTEIN"/>
    <property type="match status" value="1"/>
</dbReference>
<dbReference type="InterPro" id="IPR036397">
    <property type="entry name" value="RNaseH_sf"/>
</dbReference>
<sequence>MEKLSIEQRVKVIEAYYENGRSNKSAFRALHNFFGPHNRPTDSAIGKIVKKFQETGSVADVKKPVRARAGRSSENIAAVRENVAESPNTSIRHRAQELHLSTATLHRILTKDLSLHAYKIQLTQELKPTDHLKRRTFAGWIHEQRQANNEFSTKILFSDEAHFHLNGYVNKQNCRIWADLAI</sequence>
<dbReference type="AlphaFoldDB" id="A0A154PMW6"/>